<gene>
    <name evidence="1" type="ORF">CSOL1703_00002811</name>
</gene>
<dbReference type="EMBL" id="CABFOC020000002">
    <property type="protein sequence ID" value="CAH0037067.1"/>
    <property type="molecule type" value="Genomic_DNA"/>
</dbReference>
<organism evidence="1 2">
    <name type="scientific">Clonostachys solani</name>
    <dbReference type="NCBI Taxonomy" id="160281"/>
    <lineage>
        <taxon>Eukaryota</taxon>
        <taxon>Fungi</taxon>
        <taxon>Dikarya</taxon>
        <taxon>Ascomycota</taxon>
        <taxon>Pezizomycotina</taxon>
        <taxon>Sordariomycetes</taxon>
        <taxon>Hypocreomycetidae</taxon>
        <taxon>Hypocreales</taxon>
        <taxon>Bionectriaceae</taxon>
        <taxon>Clonostachys</taxon>
    </lineage>
</organism>
<name>A0A9N9VY92_9HYPO</name>
<comment type="caution">
    <text evidence="1">The sequence shown here is derived from an EMBL/GenBank/DDBJ whole genome shotgun (WGS) entry which is preliminary data.</text>
</comment>
<keyword evidence="2" id="KW-1185">Reference proteome</keyword>
<reference evidence="2" key="1">
    <citation type="submission" date="2019-06" db="EMBL/GenBank/DDBJ databases">
        <authorList>
            <person name="Broberg M."/>
        </authorList>
    </citation>
    <scope>NUCLEOTIDE SEQUENCE [LARGE SCALE GENOMIC DNA]</scope>
</reference>
<dbReference type="Proteomes" id="UP000775872">
    <property type="component" value="Unassembled WGS sequence"/>
</dbReference>
<evidence type="ECO:0000313" key="2">
    <source>
        <dbReference type="Proteomes" id="UP000775872"/>
    </source>
</evidence>
<accession>A0A9N9VY92</accession>
<dbReference type="AlphaFoldDB" id="A0A9N9VY92"/>
<protein>
    <submittedName>
        <fullName evidence="1">Uncharacterized protein</fullName>
    </submittedName>
</protein>
<proteinExistence type="predicted"/>
<sequence length="119" mass="13415">MSVDSSYAREDEKLLEVESGGVSRAEFGAGTGLTWSSFSDSTVPSAVAAVSFWMVLVLMWLDSWLVQYCIVNWFGVPKQLYYATVRSQVDVGQLALHNELLSRRKAYKQPKIWDAFVEI</sequence>
<reference evidence="1 2" key="2">
    <citation type="submission" date="2021-10" db="EMBL/GenBank/DDBJ databases">
        <authorList>
            <person name="Piombo E."/>
        </authorList>
    </citation>
    <scope>NUCLEOTIDE SEQUENCE [LARGE SCALE GENOMIC DNA]</scope>
</reference>
<evidence type="ECO:0000313" key="1">
    <source>
        <dbReference type="EMBL" id="CAH0037067.1"/>
    </source>
</evidence>